<dbReference type="Pfam" id="PF13432">
    <property type="entry name" value="TPR_16"/>
    <property type="match status" value="1"/>
</dbReference>
<reference evidence="1" key="1">
    <citation type="submission" date="2018-05" db="EMBL/GenBank/DDBJ databases">
        <authorList>
            <person name="Lanie J.A."/>
            <person name="Ng W.-L."/>
            <person name="Kazmierczak K.M."/>
            <person name="Andrzejewski T.M."/>
            <person name="Davidsen T.M."/>
            <person name="Wayne K.J."/>
            <person name="Tettelin H."/>
            <person name="Glass J.I."/>
            <person name="Rusch D."/>
            <person name="Podicherti R."/>
            <person name="Tsui H.-C.T."/>
            <person name="Winkler M.E."/>
        </authorList>
    </citation>
    <scope>NUCLEOTIDE SEQUENCE</scope>
</reference>
<dbReference type="SMART" id="SM00028">
    <property type="entry name" value="TPR"/>
    <property type="match status" value="3"/>
</dbReference>
<dbReference type="EMBL" id="UINC01095403">
    <property type="protein sequence ID" value="SVC51457.1"/>
    <property type="molecule type" value="Genomic_DNA"/>
</dbReference>
<dbReference type="PROSITE" id="PS50005">
    <property type="entry name" value="TPR"/>
    <property type="match status" value="1"/>
</dbReference>
<dbReference type="Gene3D" id="1.25.40.10">
    <property type="entry name" value="Tetratricopeptide repeat domain"/>
    <property type="match status" value="1"/>
</dbReference>
<dbReference type="InterPro" id="IPR011990">
    <property type="entry name" value="TPR-like_helical_dom_sf"/>
</dbReference>
<organism evidence="1">
    <name type="scientific">marine metagenome</name>
    <dbReference type="NCBI Taxonomy" id="408172"/>
    <lineage>
        <taxon>unclassified sequences</taxon>
        <taxon>metagenomes</taxon>
        <taxon>ecological metagenomes</taxon>
    </lineage>
</organism>
<dbReference type="SUPFAM" id="SSF48452">
    <property type="entry name" value="TPR-like"/>
    <property type="match status" value="1"/>
</dbReference>
<name>A0A382MUM7_9ZZZZ</name>
<protein>
    <submittedName>
        <fullName evidence="1">Uncharacterized protein</fullName>
    </submittedName>
</protein>
<proteinExistence type="predicted"/>
<feature type="non-terminal residue" evidence="1">
    <location>
        <position position="1"/>
    </location>
</feature>
<dbReference type="InterPro" id="IPR019734">
    <property type="entry name" value="TPR_rpt"/>
</dbReference>
<dbReference type="AlphaFoldDB" id="A0A382MUM7"/>
<accession>A0A382MUM7</accession>
<gene>
    <name evidence="1" type="ORF">METZ01_LOCUS304311</name>
</gene>
<sequence length="296" mass="34695">GELSFWDEWWDTGRPVKHSLSRRFGAEELWPLLKQKFINLFEREKEVTADEIQEKLARWLELAQSPHFRGGPTDFYALTGRGLFEAREFDEALTTLKEGLYYAESPEQMEQLYQDLGTVHYYKGYKLQPDGLAQYVLKDVRNSIESYENALRYGEDPYLYGNLGWGYYLLGDYASSVDNSLKALAMKPELNYARMNLGIAYIKQGAYKSAYDAYESLLKYSPEHDEYEGGMRDLMELQQEFPGVYPFSNFVLAQLYKQQGRNMEANEALHKFLRQNFPVAYWQHKARSLIRKMESE</sequence>
<evidence type="ECO:0000313" key="1">
    <source>
        <dbReference type="EMBL" id="SVC51457.1"/>
    </source>
</evidence>